<name>A0A6J4KPM5_9ACTN</name>
<evidence type="ECO:0000259" key="7">
    <source>
        <dbReference type="Pfam" id="PF08281"/>
    </source>
</evidence>
<evidence type="ECO:0000256" key="3">
    <source>
        <dbReference type="ARBA" id="ARBA00023082"/>
    </source>
</evidence>
<dbReference type="Pfam" id="PF08281">
    <property type="entry name" value="Sigma70_r4_2"/>
    <property type="match status" value="1"/>
</dbReference>
<reference evidence="8" key="1">
    <citation type="submission" date="2020-02" db="EMBL/GenBank/DDBJ databases">
        <authorList>
            <person name="Meier V. D."/>
        </authorList>
    </citation>
    <scope>NUCLEOTIDE SEQUENCE</scope>
    <source>
        <strain evidence="8">AVDCRST_MAG07</strain>
    </source>
</reference>
<keyword evidence="5" id="KW-0804">Transcription</keyword>
<evidence type="ECO:0008006" key="9">
    <source>
        <dbReference type="Google" id="ProtNLM"/>
    </source>
</evidence>
<dbReference type="Gene3D" id="1.10.10.10">
    <property type="entry name" value="Winged helix-like DNA-binding domain superfamily/Winged helix DNA-binding domain"/>
    <property type="match status" value="1"/>
</dbReference>
<dbReference type="InterPro" id="IPR007627">
    <property type="entry name" value="RNA_pol_sigma70_r2"/>
</dbReference>
<dbReference type="Pfam" id="PF04542">
    <property type="entry name" value="Sigma70_r2"/>
    <property type="match status" value="1"/>
</dbReference>
<feature type="domain" description="RNA polymerase sigma factor 70 region 4 type 2" evidence="7">
    <location>
        <begin position="118"/>
        <end position="170"/>
    </location>
</feature>
<dbReference type="PANTHER" id="PTHR43133">
    <property type="entry name" value="RNA POLYMERASE ECF-TYPE SIGMA FACTO"/>
    <property type="match status" value="1"/>
</dbReference>
<dbReference type="AlphaFoldDB" id="A0A6J4KPM5"/>
<protein>
    <recommendedName>
        <fullName evidence="9">RNA polymerase ECF-type sigma factor</fullName>
    </recommendedName>
</protein>
<dbReference type="PANTHER" id="PTHR43133:SF50">
    <property type="entry name" value="ECF RNA POLYMERASE SIGMA FACTOR SIGM"/>
    <property type="match status" value="1"/>
</dbReference>
<dbReference type="GO" id="GO:0006352">
    <property type="term" value="P:DNA-templated transcription initiation"/>
    <property type="evidence" value="ECO:0007669"/>
    <property type="project" value="InterPro"/>
</dbReference>
<dbReference type="InterPro" id="IPR036388">
    <property type="entry name" value="WH-like_DNA-bd_sf"/>
</dbReference>
<evidence type="ECO:0000256" key="2">
    <source>
        <dbReference type="ARBA" id="ARBA00023015"/>
    </source>
</evidence>
<dbReference type="NCBIfam" id="TIGR02937">
    <property type="entry name" value="sigma70-ECF"/>
    <property type="match status" value="1"/>
</dbReference>
<dbReference type="Gene3D" id="1.10.1740.10">
    <property type="match status" value="1"/>
</dbReference>
<keyword evidence="2" id="KW-0805">Transcription regulation</keyword>
<evidence type="ECO:0000256" key="4">
    <source>
        <dbReference type="ARBA" id="ARBA00023125"/>
    </source>
</evidence>
<feature type="domain" description="RNA polymerase sigma-70 region 2" evidence="6">
    <location>
        <begin position="34"/>
        <end position="93"/>
    </location>
</feature>
<dbReference type="InterPro" id="IPR013325">
    <property type="entry name" value="RNA_pol_sigma_r2"/>
</dbReference>
<evidence type="ECO:0000256" key="5">
    <source>
        <dbReference type="ARBA" id="ARBA00023163"/>
    </source>
</evidence>
<evidence type="ECO:0000259" key="6">
    <source>
        <dbReference type="Pfam" id="PF04542"/>
    </source>
</evidence>
<dbReference type="InterPro" id="IPR014284">
    <property type="entry name" value="RNA_pol_sigma-70_dom"/>
</dbReference>
<dbReference type="SUPFAM" id="SSF88659">
    <property type="entry name" value="Sigma3 and sigma4 domains of RNA polymerase sigma factors"/>
    <property type="match status" value="1"/>
</dbReference>
<dbReference type="EMBL" id="CADCUB010000024">
    <property type="protein sequence ID" value="CAA9310069.1"/>
    <property type="molecule type" value="Genomic_DNA"/>
</dbReference>
<dbReference type="InterPro" id="IPR013249">
    <property type="entry name" value="RNA_pol_sigma70_r4_t2"/>
</dbReference>
<sequence>MALDDLRRTAAGRGGPGTALDAGGDSFDQRFPELLALAYRVAYRVLGDRDEAADIAAETLARAYARWGRVEDGAPAWVSTVAGRAAVDVVRRRITARRYLRRSRPAHGSSDDSPELRLDLQRALLALPVRQREVVVLRHLADRSEAETARALGLSPGTVKSHSSRGLAALRTVLTTQES</sequence>
<dbReference type="GO" id="GO:0016987">
    <property type="term" value="F:sigma factor activity"/>
    <property type="evidence" value="ECO:0007669"/>
    <property type="project" value="UniProtKB-KW"/>
</dbReference>
<accession>A0A6J4KPM5</accession>
<keyword evidence="3" id="KW-0731">Sigma factor</keyword>
<proteinExistence type="inferred from homology"/>
<dbReference type="GO" id="GO:0003677">
    <property type="term" value="F:DNA binding"/>
    <property type="evidence" value="ECO:0007669"/>
    <property type="project" value="UniProtKB-KW"/>
</dbReference>
<dbReference type="InterPro" id="IPR039425">
    <property type="entry name" value="RNA_pol_sigma-70-like"/>
</dbReference>
<dbReference type="SUPFAM" id="SSF88946">
    <property type="entry name" value="Sigma2 domain of RNA polymerase sigma factors"/>
    <property type="match status" value="1"/>
</dbReference>
<gene>
    <name evidence="8" type="ORF">AVDCRST_MAG07-471</name>
</gene>
<dbReference type="InterPro" id="IPR013324">
    <property type="entry name" value="RNA_pol_sigma_r3/r4-like"/>
</dbReference>
<organism evidence="8">
    <name type="scientific">uncultured Frankineae bacterium</name>
    <dbReference type="NCBI Taxonomy" id="437475"/>
    <lineage>
        <taxon>Bacteria</taxon>
        <taxon>Bacillati</taxon>
        <taxon>Actinomycetota</taxon>
        <taxon>Actinomycetes</taxon>
        <taxon>Frankiales</taxon>
        <taxon>environmental samples</taxon>
    </lineage>
</organism>
<dbReference type="CDD" id="cd06171">
    <property type="entry name" value="Sigma70_r4"/>
    <property type="match status" value="1"/>
</dbReference>
<evidence type="ECO:0000256" key="1">
    <source>
        <dbReference type="ARBA" id="ARBA00010641"/>
    </source>
</evidence>
<keyword evidence="4" id="KW-0238">DNA-binding</keyword>
<evidence type="ECO:0000313" key="8">
    <source>
        <dbReference type="EMBL" id="CAA9310069.1"/>
    </source>
</evidence>
<comment type="similarity">
    <text evidence="1">Belongs to the sigma-70 factor family. ECF subfamily.</text>
</comment>